<dbReference type="Gene3D" id="1.10.287.130">
    <property type="match status" value="1"/>
</dbReference>
<feature type="domain" description="PAC" evidence="11">
    <location>
        <begin position="220"/>
        <end position="274"/>
    </location>
</feature>
<evidence type="ECO:0000256" key="3">
    <source>
        <dbReference type="ARBA" id="ARBA00022553"/>
    </source>
</evidence>
<dbReference type="SMART" id="SM00091">
    <property type="entry name" value="PAS"/>
    <property type="match status" value="3"/>
</dbReference>
<evidence type="ECO:0000256" key="7">
    <source>
        <dbReference type="ARBA" id="ARBA00023136"/>
    </source>
</evidence>
<dbReference type="Pfam" id="PF00989">
    <property type="entry name" value="PAS"/>
    <property type="match status" value="2"/>
</dbReference>
<feature type="domain" description="Histidine kinase" evidence="9">
    <location>
        <begin position="583"/>
        <end position="795"/>
    </location>
</feature>
<keyword evidence="7" id="KW-0472">Membrane</keyword>
<dbReference type="SMART" id="SM00086">
    <property type="entry name" value="PAC"/>
    <property type="match status" value="3"/>
</dbReference>
<reference evidence="12" key="2">
    <citation type="submission" date="2020-09" db="EMBL/GenBank/DDBJ databases">
        <authorList>
            <person name="Sun Q."/>
            <person name="Kim S."/>
        </authorList>
    </citation>
    <scope>NUCLEOTIDE SEQUENCE</scope>
    <source>
        <strain evidence="12">KCTC 12719</strain>
    </source>
</reference>
<dbReference type="InterPro" id="IPR036890">
    <property type="entry name" value="HATPase_C_sf"/>
</dbReference>
<dbReference type="FunFam" id="1.10.287.130:FF:000001">
    <property type="entry name" value="Two-component sensor histidine kinase"/>
    <property type="match status" value="1"/>
</dbReference>
<dbReference type="InterPro" id="IPR001610">
    <property type="entry name" value="PAC"/>
</dbReference>
<feature type="region of interest" description="Disordered" evidence="8">
    <location>
        <begin position="1"/>
        <end position="21"/>
    </location>
</feature>
<dbReference type="SMART" id="SM00387">
    <property type="entry name" value="HATPase_c"/>
    <property type="match status" value="1"/>
</dbReference>
<reference evidence="12" key="1">
    <citation type="journal article" date="2014" name="Int. J. Syst. Evol. Microbiol.">
        <title>Complete genome sequence of Corynebacterium casei LMG S-19264T (=DSM 44701T), isolated from a smear-ripened cheese.</title>
        <authorList>
            <consortium name="US DOE Joint Genome Institute (JGI-PGF)"/>
            <person name="Walter F."/>
            <person name="Albersmeier A."/>
            <person name="Kalinowski J."/>
            <person name="Ruckert C."/>
        </authorList>
    </citation>
    <scope>NUCLEOTIDE SEQUENCE</scope>
    <source>
        <strain evidence="12">KCTC 12719</strain>
    </source>
</reference>
<dbReference type="InterPro" id="IPR035965">
    <property type="entry name" value="PAS-like_dom_sf"/>
</dbReference>
<keyword evidence="4" id="KW-0808">Transferase</keyword>
<dbReference type="PRINTS" id="PR00344">
    <property type="entry name" value="BCTRLSENSOR"/>
</dbReference>
<feature type="domain" description="PAS" evidence="10">
    <location>
        <begin position="22"/>
        <end position="62"/>
    </location>
</feature>
<keyword evidence="13" id="KW-1185">Reference proteome</keyword>
<sequence length="805" mass="89676">MKSVVPSEASQKSFPEPGSGIPEINFRQISEESPVAIYTCDINGMITYYNRAAANLWGRSPELGTERWSGCKKIFFPDGKPVSPEECPVANTLKGDVSAGKQEILIQRPDGSVKNLMVHPKPLQDSSQKITGVHVTLIDISEQQTQHVRQETLSAIVESSDDAIISKDLNSRITSWNSGAERIFGYKESEVLGKSIMLLIPDSRLHDEDLILKNIRNGRRIHHFETIRKTKNGKEIPVSLSISPVKDKQGKIIGASKIARDVSYRWEVEEKQAMLSAIVESSDDAIVSKDLHGNIMSWNFGAEKIFGYTEEEAIGENITLLIPKSRLAEEKTILTKIRNGEKIDHFETVRRHKTGRNIPVSLTVSPIKDQQGNIIGASKVARDISAQVKAKTEIEKHTRNLEIINSVGKSISENLDLQGILQKVTDATTKLAGAAFGAFFYNNVDEEGESFRLFTLSGAPREIFDNMGMPRHTSVFKPTFAGKEVIRVDDIRKDPRYGKNLPNRGMPSGHLSVVSYLAVPVISKSGTVIGGLLFGHPDSGMFKLEHEEMVVNIAAQAAISLDNSRLFEQVKSLSDKKDEFIALASHELKTPLTTIKGYLQVLSKIEKDQMSELFLNKSLYQVDKLNSLVEDLLNMSRVEAGKLEFNLEVFDLREMLLDIAETFIYSTKNHKLFYDFGNVPAIIEGDKQRIEQAITNLMNNAVKYSPGADKVYLNLKVDPQSAVISVRDEGIGLNEEQQRHLFTRFYRAESTKGISGLGLGLYLTREIIDRHHGKISVKSKEGEGSEFLFDLPLKEPVQRAGEAAE</sequence>
<feature type="domain" description="PAS" evidence="10">
    <location>
        <begin position="149"/>
        <end position="218"/>
    </location>
</feature>
<evidence type="ECO:0000259" key="9">
    <source>
        <dbReference type="PROSITE" id="PS50109"/>
    </source>
</evidence>
<evidence type="ECO:0000313" key="12">
    <source>
        <dbReference type="EMBL" id="GHA48178.1"/>
    </source>
</evidence>
<proteinExistence type="predicted"/>
<dbReference type="InterPro" id="IPR004358">
    <property type="entry name" value="Sig_transdc_His_kin-like_C"/>
</dbReference>
<dbReference type="InterPro" id="IPR036097">
    <property type="entry name" value="HisK_dim/P_sf"/>
</dbReference>
<dbReference type="GO" id="GO:0005886">
    <property type="term" value="C:plasma membrane"/>
    <property type="evidence" value="ECO:0007669"/>
    <property type="project" value="TreeGrafter"/>
</dbReference>
<dbReference type="Gene3D" id="3.30.450.40">
    <property type="match status" value="1"/>
</dbReference>
<dbReference type="SMART" id="SM00388">
    <property type="entry name" value="HisKA"/>
    <property type="match status" value="1"/>
</dbReference>
<dbReference type="CDD" id="cd00082">
    <property type="entry name" value="HisKA"/>
    <property type="match status" value="1"/>
</dbReference>
<evidence type="ECO:0000256" key="1">
    <source>
        <dbReference type="ARBA" id="ARBA00000085"/>
    </source>
</evidence>
<dbReference type="SUPFAM" id="SSF55785">
    <property type="entry name" value="PYP-like sensor domain (PAS domain)"/>
    <property type="match status" value="3"/>
</dbReference>
<dbReference type="InterPro" id="IPR000700">
    <property type="entry name" value="PAS-assoc_C"/>
</dbReference>
<dbReference type="SMART" id="SM00065">
    <property type="entry name" value="GAF"/>
    <property type="match status" value="1"/>
</dbReference>
<dbReference type="CDD" id="cd00130">
    <property type="entry name" value="PAS"/>
    <property type="match status" value="3"/>
</dbReference>
<dbReference type="GO" id="GO:0009927">
    <property type="term" value="F:histidine phosphotransfer kinase activity"/>
    <property type="evidence" value="ECO:0007669"/>
    <property type="project" value="TreeGrafter"/>
</dbReference>
<evidence type="ECO:0000259" key="10">
    <source>
        <dbReference type="PROSITE" id="PS50112"/>
    </source>
</evidence>
<name>A0A918SKM9_9FLAO</name>
<dbReference type="InterPro" id="IPR003661">
    <property type="entry name" value="HisK_dim/P_dom"/>
</dbReference>
<dbReference type="PROSITE" id="PS50112">
    <property type="entry name" value="PAS"/>
    <property type="match status" value="3"/>
</dbReference>
<feature type="domain" description="PAC" evidence="11">
    <location>
        <begin position="344"/>
        <end position="396"/>
    </location>
</feature>
<dbReference type="InterPro" id="IPR000014">
    <property type="entry name" value="PAS"/>
</dbReference>
<dbReference type="InterPro" id="IPR003018">
    <property type="entry name" value="GAF"/>
</dbReference>
<evidence type="ECO:0000256" key="5">
    <source>
        <dbReference type="ARBA" id="ARBA00022777"/>
    </source>
</evidence>
<keyword evidence="5" id="KW-0418">Kinase</keyword>
<organism evidence="12 13">
    <name type="scientific">Salinimicrobium marinum</name>
    <dbReference type="NCBI Taxonomy" id="680283"/>
    <lineage>
        <taxon>Bacteria</taxon>
        <taxon>Pseudomonadati</taxon>
        <taxon>Bacteroidota</taxon>
        <taxon>Flavobacteriia</taxon>
        <taxon>Flavobacteriales</taxon>
        <taxon>Flavobacteriaceae</taxon>
        <taxon>Salinimicrobium</taxon>
    </lineage>
</organism>
<comment type="caution">
    <text evidence="12">The sequence shown here is derived from an EMBL/GenBank/DDBJ whole genome shotgun (WGS) entry which is preliminary data.</text>
</comment>
<evidence type="ECO:0000313" key="13">
    <source>
        <dbReference type="Proteomes" id="UP000610456"/>
    </source>
</evidence>
<dbReference type="GO" id="GO:0000155">
    <property type="term" value="F:phosphorelay sensor kinase activity"/>
    <property type="evidence" value="ECO:0007669"/>
    <property type="project" value="InterPro"/>
</dbReference>
<dbReference type="InterPro" id="IPR005467">
    <property type="entry name" value="His_kinase_dom"/>
</dbReference>
<dbReference type="Gene3D" id="3.30.450.20">
    <property type="entry name" value="PAS domain"/>
    <property type="match status" value="3"/>
</dbReference>
<evidence type="ECO:0000256" key="6">
    <source>
        <dbReference type="ARBA" id="ARBA00023012"/>
    </source>
</evidence>
<dbReference type="AlphaFoldDB" id="A0A918SKM9"/>
<dbReference type="InterPro" id="IPR003594">
    <property type="entry name" value="HATPase_dom"/>
</dbReference>
<feature type="domain" description="PAC" evidence="11">
    <location>
        <begin position="100"/>
        <end position="152"/>
    </location>
</feature>
<dbReference type="InterPro" id="IPR013767">
    <property type="entry name" value="PAS_fold"/>
</dbReference>
<dbReference type="GO" id="GO:0006355">
    <property type="term" value="P:regulation of DNA-templated transcription"/>
    <property type="evidence" value="ECO:0007669"/>
    <property type="project" value="InterPro"/>
</dbReference>
<dbReference type="SUPFAM" id="SSF55781">
    <property type="entry name" value="GAF domain-like"/>
    <property type="match status" value="1"/>
</dbReference>
<dbReference type="Pfam" id="PF13426">
    <property type="entry name" value="PAS_9"/>
    <property type="match status" value="1"/>
</dbReference>
<protein>
    <recommendedName>
        <fullName evidence="2">histidine kinase</fullName>
        <ecNumber evidence="2">2.7.13.3</ecNumber>
    </recommendedName>
</protein>
<keyword evidence="6" id="KW-0902">Two-component regulatory system</keyword>
<dbReference type="CDD" id="cd00075">
    <property type="entry name" value="HATPase"/>
    <property type="match status" value="1"/>
</dbReference>
<dbReference type="Pfam" id="PF00512">
    <property type="entry name" value="HisKA"/>
    <property type="match status" value="1"/>
</dbReference>
<dbReference type="Proteomes" id="UP000610456">
    <property type="component" value="Unassembled WGS sequence"/>
</dbReference>
<dbReference type="PROSITE" id="PS50109">
    <property type="entry name" value="HIS_KIN"/>
    <property type="match status" value="1"/>
</dbReference>
<dbReference type="RefSeq" id="WP_229793789.1">
    <property type="nucleotide sequence ID" value="NZ_BMXB01000018.1"/>
</dbReference>
<dbReference type="EMBL" id="BMXB01000018">
    <property type="protein sequence ID" value="GHA48178.1"/>
    <property type="molecule type" value="Genomic_DNA"/>
</dbReference>
<evidence type="ECO:0000256" key="4">
    <source>
        <dbReference type="ARBA" id="ARBA00022679"/>
    </source>
</evidence>
<dbReference type="SUPFAM" id="SSF55874">
    <property type="entry name" value="ATPase domain of HSP90 chaperone/DNA topoisomerase II/histidine kinase"/>
    <property type="match status" value="1"/>
</dbReference>
<accession>A0A918SKM9</accession>
<dbReference type="Pfam" id="PF02518">
    <property type="entry name" value="HATPase_c"/>
    <property type="match status" value="1"/>
</dbReference>
<dbReference type="Gene3D" id="3.30.565.10">
    <property type="entry name" value="Histidine kinase-like ATPase, C-terminal domain"/>
    <property type="match status" value="1"/>
</dbReference>
<evidence type="ECO:0000256" key="8">
    <source>
        <dbReference type="SAM" id="MobiDB-lite"/>
    </source>
</evidence>
<evidence type="ECO:0000259" key="11">
    <source>
        <dbReference type="PROSITE" id="PS50113"/>
    </source>
</evidence>
<dbReference type="PANTHER" id="PTHR43047:SF72">
    <property type="entry name" value="OSMOSENSING HISTIDINE PROTEIN KINASE SLN1"/>
    <property type="match status" value="1"/>
</dbReference>
<dbReference type="NCBIfam" id="TIGR00229">
    <property type="entry name" value="sensory_box"/>
    <property type="match status" value="3"/>
</dbReference>
<feature type="domain" description="PAS" evidence="10">
    <location>
        <begin position="271"/>
        <end position="340"/>
    </location>
</feature>
<dbReference type="FunFam" id="3.30.565.10:FF:000006">
    <property type="entry name" value="Sensor histidine kinase WalK"/>
    <property type="match status" value="1"/>
</dbReference>
<dbReference type="EC" id="2.7.13.3" evidence="2"/>
<dbReference type="PANTHER" id="PTHR43047">
    <property type="entry name" value="TWO-COMPONENT HISTIDINE PROTEIN KINASE"/>
    <property type="match status" value="1"/>
</dbReference>
<dbReference type="InterPro" id="IPR029016">
    <property type="entry name" value="GAF-like_dom_sf"/>
</dbReference>
<evidence type="ECO:0000256" key="2">
    <source>
        <dbReference type="ARBA" id="ARBA00012438"/>
    </source>
</evidence>
<gene>
    <name evidence="12" type="ORF">GCM10007103_31420</name>
</gene>
<dbReference type="SUPFAM" id="SSF47384">
    <property type="entry name" value="Homodimeric domain of signal transducing histidine kinase"/>
    <property type="match status" value="1"/>
</dbReference>
<comment type="catalytic activity">
    <reaction evidence="1">
        <text>ATP + protein L-histidine = ADP + protein N-phospho-L-histidine.</text>
        <dbReference type="EC" id="2.7.13.3"/>
    </reaction>
</comment>
<dbReference type="Pfam" id="PF01590">
    <property type="entry name" value="GAF"/>
    <property type="match status" value="1"/>
</dbReference>
<dbReference type="PROSITE" id="PS50113">
    <property type="entry name" value="PAC"/>
    <property type="match status" value="3"/>
</dbReference>
<keyword evidence="3" id="KW-0597">Phosphoprotein</keyword>